<name>A0AAC8TIP1_9BACT</name>
<evidence type="ECO:0000256" key="1">
    <source>
        <dbReference type="SAM" id="MobiDB-lite"/>
    </source>
</evidence>
<proteinExistence type="predicted"/>
<reference evidence="3 5" key="2">
    <citation type="submission" date="2018-08" db="EMBL/GenBank/DDBJ databases">
        <title>Genomic Encyclopedia of Archaeal and Bacterial Type Strains, Phase II (KMG-II): from individual species to whole genera.</title>
        <authorList>
            <person name="Goeker M."/>
        </authorList>
    </citation>
    <scope>NUCLEOTIDE SEQUENCE [LARGE SCALE GENOMIC DNA]</scope>
    <source>
        <strain evidence="3 5">DSM 2261</strain>
    </source>
</reference>
<feature type="region of interest" description="Disordered" evidence="1">
    <location>
        <begin position="34"/>
        <end position="106"/>
    </location>
</feature>
<feature type="region of interest" description="Disordered" evidence="1">
    <location>
        <begin position="215"/>
        <end position="245"/>
    </location>
</feature>
<dbReference type="Proteomes" id="UP000256345">
    <property type="component" value="Unassembled WGS sequence"/>
</dbReference>
<evidence type="ECO:0000313" key="4">
    <source>
        <dbReference type="Proteomes" id="UP000035579"/>
    </source>
</evidence>
<sequence length="369" mass="38806">MKAGKRIGRVTAGALLALLLGVALMYRSARAPASSGAESSESSAQGSGTPGQPASGLRSGVAKVDPGKARAEPRPAGVFGSYGWGSGEDQLGRDRPTEGNPTAPMSLTFDRLGNVVVLDQVNGRLVRLGPDGKALDTIPLTVQSAQDVAIAKDGTIAVLDRLADKTIALHDATGRPMGNLALEGKGLAQGGLSTGLFVEGDSVYVEAEHGPLIRVGGLDGTSDTERPQLPGRPSRDGKSFLSANLGPRGSRKVYVHAVDRDSRQHRFSREYSLPLPVLTLMMLDSDASGVIYVAVSGEEPHPPEEVRPKHWVRLLCLDPLDGAPLGTADLPSNAMPEETFRDFAVPDSGGVLYSVRTPEGTTLQRYTCR</sequence>
<dbReference type="AlphaFoldDB" id="A0AAC8TIP1"/>
<dbReference type="KEGG" id="age:AA314_08661"/>
<dbReference type="Proteomes" id="UP000035579">
    <property type="component" value="Chromosome"/>
</dbReference>
<feature type="compositionally biased region" description="Low complexity" evidence="1">
    <location>
        <begin position="34"/>
        <end position="47"/>
    </location>
</feature>
<protein>
    <submittedName>
        <fullName evidence="2">Uncharacterized protein</fullName>
    </submittedName>
</protein>
<dbReference type="InterPro" id="IPR015943">
    <property type="entry name" value="WD40/YVTN_repeat-like_dom_sf"/>
</dbReference>
<gene>
    <name evidence="2" type="ORF">AA314_08661</name>
    <name evidence="3" type="ORF">ATI61_1052</name>
</gene>
<evidence type="ECO:0000313" key="5">
    <source>
        <dbReference type="Proteomes" id="UP000256345"/>
    </source>
</evidence>
<dbReference type="RefSeq" id="WP_047860165.1">
    <property type="nucleotide sequence ID" value="NZ_CP011509.1"/>
</dbReference>
<organism evidence="2 4">
    <name type="scientific">Archangium gephyra</name>
    <dbReference type="NCBI Taxonomy" id="48"/>
    <lineage>
        <taxon>Bacteria</taxon>
        <taxon>Pseudomonadati</taxon>
        <taxon>Myxococcota</taxon>
        <taxon>Myxococcia</taxon>
        <taxon>Myxococcales</taxon>
        <taxon>Cystobacterineae</taxon>
        <taxon>Archangiaceae</taxon>
        <taxon>Archangium</taxon>
    </lineage>
</organism>
<accession>A0AAC8TIP1</accession>
<evidence type="ECO:0000313" key="2">
    <source>
        <dbReference type="EMBL" id="AKJ07035.1"/>
    </source>
</evidence>
<reference evidence="2 4" key="1">
    <citation type="submission" date="2015-05" db="EMBL/GenBank/DDBJ databases">
        <title>Genome assembly of Archangium gephyra DSM 2261.</title>
        <authorList>
            <person name="Sharma G."/>
            <person name="Subramanian S."/>
        </authorList>
    </citation>
    <scope>NUCLEOTIDE SEQUENCE [LARGE SCALE GENOMIC DNA]</scope>
    <source>
        <strain evidence="2 4">DSM 2261</strain>
    </source>
</reference>
<keyword evidence="5" id="KW-1185">Reference proteome</keyword>
<evidence type="ECO:0000313" key="3">
    <source>
        <dbReference type="EMBL" id="REG31678.1"/>
    </source>
</evidence>
<dbReference type="Gene3D" id="2.130.10.10">
    <property type="entry name" value="YVTN repeat-like/Quinoprotein amine dehydrogenase"/>
    <property type="match status" value="1"/>
</dbReference>
<dbReference type="EMBL" id="CP011509">
    <property type="protein sequence ID" value="AKJ07035.1"/>
    <property type="molecule type" value="Genomic_DNA"/>
</dbReference>
<dbReference type="SUPFAM" id="SSF101898">
    <property type="entry name" value="NHL repeat"/>
    <property type="match status" value="1"/>
</dbReference>
<dbReference type="EMBL" id="QUMU01000005">
    <property type="protein sequence ID" value="REG31678.1"/>
    <property type="molecule type" value="Genomic_DNA"/>
</dbReference>